<evidence type="ECO:0000313" key="1">
    <source>
        <dbReference type="EMBL" id="TWU26708.1"/>
    </source>
</evidence>
<comment type="caution">
    <text evidence="1">The sequence shown here is derived from an EMBL/GenBank/DDBJ whole genome shotgun (WGS) entry which is preliminary data.</text>
</comment>
<name>A0A5C6CQT8_9BACT</name>
<organism evidence="1 2">
    <name type="scientific">Novipirellula galeiformis</name>
    <dbReference type="NCBI Taxonomy" id="2528004"/>
    <lineage>
        <taxon>Bacteria</taxon>
        <taxon>Pseudomonadati</taxon>
        <taxon>Planctomycetota</taxon>
        <taxon>Planctomycetia</taxon>
        <taxon>Pirellulales</taxon>
        <taxon>Pirellulaceae</taxon>
        <taxon>Novipirellula</taxon>
    </lineage>
</organism>
<evidence type="ECO:0000313" key="2">
    <source>
        <dbReference type="Proteomes" id="UP000316304"/>
    </source>
</evidence>
<reference evidence="1 2" key="1">
    <citation type="submission" date="2019-02" db="EMBL/GenBank/DDBJ databases">
        <title>Deep-cultivation of Planctomycetes and their phenomic and genomic characterization uncovers novel biology.</title>
        <authorList>
            <person name="Wiegand S."/>
            <person name="Jogler M."/>
            <person name="Boedeker C."/>
            <person name="Pinto D."/>
            <person name="Vollmers J."/>
            <person name="Rivas-Marin E."/>
            <person name="Kohn T."/>
            <person name="Peeters S.H."/>
            <person name="Heuer A."/>
            <person name="Rast P."/>
            <person name="Oberbeckmann S."/>
            <person name="Bunk B."/>
            <person name="Jeske O."/>
            <person name="Meyerdierks A."/>
            <person name="Storesund J.E."/>
            <person name="Kallscheuer N."/>
            <person name="Luecker S."/>
            <person name="Lage O.M."/>
            <person name="Pohl T."/>
            <person name="Merkel B.J."/>
            <person name="Hornburger P."/>
            <person name="Mueller R.-W."/>
            <person name="Bruemmer F."/>
            <person name="Labrenz M."/>
            <person name="Spormann A.M."/>
            <person name="Op Den Camp H."/>
            <person name="Overmann J."/>
            <person name="Amann R."/>
            <person name="Jetten M.S.M."/>
            <person name="Mascher T."/>
            <person name="Medema M.H."/>
            <person name="Devos D.P."/>
            <person name="Kaster A.-K."/>
            <person name="Ovreas L."/>
            <person name="Rohde M."/>
            <person name="Galperin M.Y."/>
            <person name="Jogler C."/>
        </authorList>
    </citation>
    <scope>NUCLEOTIDE SEQUENCE [LARGE SCALE GENOMIC DNA]</scope>
    <source>
        <strain evidence="1 2">Pla52o</strain>
    </source>
</reference>
<dbReference type="AlphaFoldDB" id="A0A5C6CQT8"/>
<dbReference type="Proteomes" id="UP000316304">
    <property type="component" value="Unassembled WGS sequence"/>
</dbReference>
<protein>
    <submittedName>
        <fullName evidence="1">Uncharacterized protein</fullName>
    </submittedName>
</protein>
<proteinExistence type="predicted"/>
<gene>
    <name evidence="1" type="ORF">Pla52o_05610</name>
</gene>
<keyword evidence="2" id="KW-1185">Reference proteome</keyword>
<accession>A0A5C6CQT8</accession>
<sequence length="208" mass="22541">MGGMHILATGSWGARQAAYGEKHARFPCDSPLLAAANKPLCRSSVSRRSTCLGVHGHDTSRGRIPRLKWTRSVQVHRDGAADELHAAVTALRAAVVRFRHEGRRGGARLRVAVPLPPLCFGDAVASPLFYWETGEERAGLGRKEPSVTRFLQALGLERRLKRVPGLHGECRNRSESEAIVVGLVYRSRLAESSVFTLSDGGRGGSLAV</sequence>
<dbReference type="EMBL" id="SJPT01000001">
    <property type="protein sequence ID" value="TWU26708.1"/>
    <property type="molecule type" value="Genomic_DNA"/>
</dbReference>